<gene>
    <name evidence="1" type="ORF">FHS72_002835</name>
</gene>
<dbReference type="AlphaFoldDB" id="A0A7W9BME0"/>
<protein>
    <submittedName>
        <fullName evidence="1">Uncharacterized protein</fullName>
    </submittedName>
</protein>
<dbReference type="Proteomes" id="UP000535415">
    <property type="component" value="Unassembled WGS sequence"/>
</dbReference>
<dbReference type="EMBL" id="JACIJM010000008">
    <property type="protein sequence ID" value="MBB5723198.1"/>
    <property type="molecule type" value="Genomic_DNA"/>
</dbReference>
<sequence>MNLGGVNIKPLQVISAILATYVSLDTKSPL</sequence>
<reference evidence="1 2" key="1">
    <citation type="submission" date="2020-08" db="EMBL/GenBank/DDBJ databases">
        <title>Genomic Encyclopedia of Type Strains, Phase IV (KMG-IV): sequencing the most valuable type-strain genomes for metagenomic binning, comparative biology and taxonomic classification.</title>
        <authorList>
            <person name="Goeker M."/>
        </authorList>
    </citation>
    <scope>NUCLEOTIDE SEQUENCE [LARGE SCALE GENOMIC DNA]</scope>
    <source>
        <strain evidence="1 2">DSM 101064</strain>
    </source>
</reference>
<proteinExistence type="predicted"/>
<keyword evidence="2" id="KW-1185">Reference proteome</keyword>
<evidence type="ECO:0000313" key="2">
    <source>
        <dbReference type="Proteomes" id="UP000535415"/>
    </source>
</evidence>
<name>A0A7W9BME0_9RHOB</name>
<evidence type="ECO:0000313" key="1">
    <source>
        <dbReference type="EMBL" id="MBB5723198.1"/>
    </source>
</evidence>
<organism evidence="1 2">
    <name type="scientific">Yoonia ponticola</name>
    <dbReference type="NCBI Taxonomy" id="1524255"/>
    <lineage>
        <taxon>Bacteria</taxon>
        <taxon>Pseudomonadati</taxon>
        <taxon>Pseudomonadota</taxon>
        <taxon>Alphaproteobacteria</taxon>
        <taxon>Rhodobacterales</taxon>
        <taxon>Paracoccaceae</taxon>
        <taxon>Yoonia</taxon>
    </lineage>
</organism>
<comment type="caution">
    <text evidence="1">The sequence shown here is derived from an EMBL/GenBank/DDBJ whole genome shotgun (WGS) entry which is preliminary data.</text>
</comment>
<accession>A0A7W9BME0</accession>